<evidence type="ECO:0000313" key="2">
    <source>
        <dbReference type="EMBL" id="MBS2966692.1"/>
    </source>
</evidence>
<keyword evidence="3" id="KW-1185">Reference proteome</keyword>
<dbReference type="RefSeq" id="WP_211472017.1">
    <property type="nucleotide sequence ID" value="NZ_JAGSXH010000180.1"/>
</dbReference>
<name>A0A8J7WVK3_9ACTN</name>
<dbReference type="Pfam" id="PF13751">
    <property type="entry name" value="DDE_Tnp_1_6"/>
    <property type="match status" value="1"/>
</dbReference>
<dbReference type="Proteomes" id="UP000677913">
    <property type="component" value="Unassembled WGS sequence"/>
</dbReference>
<gene>
    <name evidence="2" type="ORF">KGA66_26885</name>
</gene>
<reference evidence="2" key="1">
    <citation type="submission" date="2021-04" db="EMBL/GenBank/DDBJ databases">
        <title>Genome based classification of Actinospica acidithermotolerans sp. nov., an actinobacterium isolated from an Indonesian hot spring.</title>
        <authorList>
            <person name="Kusuma A.B."/>
            <person name="Putra K.E."/>
            <person name="Nafisah S."/>
            <person name="Loh J."/>
            <person name="Nouioui I."/>
            <person name="Goodfellow M."/>
        </authorList>
    </citation>
    <scope>NUCLEOTIDE SEQUENCE</scope>
    <source>
        <strain evidence="2">DSM 45618</strain>
    </source>
</reference>
<accession>A0A8J7WVK3</accession>
<comment type="caution">
    <text evidence="2">The sequence shown here is derived from an EMBL/GenBank/DDBJ whole genome shotgun (WGS) entry which is preliminary data.</text>
</comment>
<organism evidence="2 3">
    <name type="scientific">Actinocrinis puniceicyclus</name>
    <dbReference type="NCBI Taxonomy" id="977794"/>
    <lineage>
        <taxon>Bacteria</taxon>
        <taxon>Bacillati</taxon>
        <taxon>Actinomycetota</taxon>
        <taxon>Actinomycetes</taxon>
        <taxon>Catenulisporales</taxon>
        <taxon>Actinospicaceae</taxon>
        <taxon>Actinocrinis</taxon>
    </lineage>
</organism>
<dbReference type="AlphaFoldDB" id="A0A8J7WVK3"/>
<dbReference type="EMBL" id="JAGSXH010000180">
    <property type="protein sequence ID" value="MBS2966692.1"/>
    <property type="molecule type" value="Genomic_DNA"/>
</dbReference>
<evidence type="ECO:0000259" key="1">
    <source>
        <dbReference type="Pfam" id="PF13751"/>
    </source>
</evidence>
<feature type="domain" description="Transposase DDE" evidence="1">
    <location>
        <begin position="87"/>
        <end position="212"/>
    </location>
</feature>
<evidence type="ECO:0000313" key="3">
    <source>
        <dbReference type="Proteomes" id="UP000677913"/>
    </source>
</evidence>
<protein>
    <submittedName>
        <fullName evidence="2">Transposase</fullName>
    </submittedName>
</protein>
<proteinExistence type="predicted"/>
<dbReference type="InterPro" id="IPR025668">
    <property type="entry name" value="Tnp_DDE_dom"/>
</dbReference>
<sequence>MLTTDATVPDSAVVAQVHDALAERALTPAEHYLDSGYPSAHSVLDARARHGITMLTPLLADTSPQARAGQGYARDDFAFDYGARTTTCPQGRISSTWTDCVQYGTPKIVATFPKDTCGPCPVRSLCTTSKRGSRQLTVPPREIHEIHEIQLANRAAQTSKDRQRDYKRRAGVEGTMDQAANGVGLRKARYRRIKKVQLEHAFAAAAINLTRLDAYFTGHTLDRGHTSRLTRLEASQVN</sequence>